<sequence length="198" mass="22292">KQKPSPPENGKPPGPDEWDPKWITFNEKHQPVPAYGAPPDIEQRYAARQHRLISEYDQDRADLKAEILEEIKTFRQESETAIAQQQEQAEMNGVFEQHRNLFFIGGDHEAGLTGDGEKIKQFMEDKTWTARVPKEIDRLQMAVEFIQGQRPKTKPATAPRKAIRQPGVASAPAGQKTIVELIEEGKSLEQACVAANPD</sequence>
<organism evidence="2">
    <name type="scientific">marine sediment metagenome</name>
    <dbReference type="NCBI Taxonomy" id="412755"/>
    <lineage>
        <taxon>unclassified sequences</taxon>
        <taxon>metagenomes</taxon>
        <taxon>ecological metagenomes</taxon>
    </lineage>
</organism>
<comment type="caution">
    <text evidence="2">The sequence shown here is derived from an EMBL/GenBank/DDBJ whole genome shotgun (WGS) entry which is preliminary data.</text>
</comment>
<evidence type="ECO:0000256" key="1">
    <source>
        <dbReference type="SAM" id="MobiDB-lite"/>
    </source>
</evidence>
<reference evidence="2" key="1">
    <citation type="journal article" date="2015" name="Nature">
        <title>Complex archaea that bridge the gap between prokaryotes and eukaryotes.</title>
        <authorList>
            <person name="Spang A."/>
            <person name="Saw J.H."/>
            <person name="Jorgensen S.L."/>
            <person name="Zaremba-Niedzwiedzka K."/>
            <person name="Martijn J."/>
            <person name="Lind A.E."/>
            <person name="van Eijk R."/>
            <person name="Schleper C."/>
            <person name="Guy L."/>
            <person name="Ettema T.J."/>
        </authorList>
    </citation>
    <scope>NUCLEOTIDE SEQUENCE</scope>
</reference>
<feature type="non-terminal residue" evidence="2">
    <location>
        <position position="1"/>
    </location>
</feature>
<name>A0A0F9H955_9ZZZZ</name>
<feature type="region of interest" description="Disordered" evidence="1">
    <location>
        <begin position="148"/>
        <end position="170"/>
    </location>
</feature>
<dbReference type="EMBL" id="LAZR01017652">
    <property type="protein sequence ID" value="KKL99536.1"/>
    <property type="molecule type" value="Genomic_DNA"/>
</dbReference>
<feature type="region of interest" description="Disordered" evidence="1">
    <location>
        <begin position="1"/>
        <end position="21"/>
    </location>
</feature>
<accession>A0A0F9H955</accession>
<evidence type="ECO:0000313" key="2">
    <source>
        <dbReference type="EMBL" id="KKL99536.1"/>
    </source>
</evidence>
<gene>
    <name evidence="2" type="ORF">LCGC14_1813460</name>
</gene>
<protein>
    <submittedName>
        <fullName evidence="2">Uncharacterized protein</fullName>
    </submittedName>
</protein>
<dbReference type="AlphaFoldDB" id="A0A0F9H955"/>
<feature type="compositionally biased region" description="Pro residues" evidence="1">
    <location>
        <begin position="1"/>
        <end position="15"/>
    </location>
</feature>
<proteinExistence type="predicted"/>